<organism evidence="1 2">
    <name type="scientific">Lecanicillium saksenae</name>
    <dbReference type="NCBI Taxonomy" id="468837"/>
    <lineage>
        <taxon>Eukaryota</taxon>
        <taxon>Fungi</taxon>
        <taxon>Dikarya</taxon>
        <taxon>Ascomycota</taxon>
        <taxon>Pezizomycotina</taxon>
        <taxon>Sordariomycetes</taxon>
        <taxon>Hypocreomycetidae</taxon>
        <taxon>Hypocreales</taxon>
        <taxon>Cordycipitaceae</taxon>
        <taxon>Lecanicillium</taxon>
    </lineage>
</organism>
<dbReference type="Proteomes" id="UP001148737">
    <property type="component" value="Unassembled WGS sequence"/>
</dbReference>
<gene>
    <name evidence="1" type="ORF">NLG97_g9119</name>
</gene>
<evidence type="ECO:0000313" key="1">
    <source>
        <dbReference type="EMBL" id="KAJ3476472.1"/>
    </source>
</evidence>
<proteinExistence type="predicted"/>
<accession>A0ACC1QID1</accession>
<dbReference type="EMBL" id="JANAKD010001792">
    <property type="protein sequence ID" value="KAJ3476472.1"/>
    <property type="molecule type" value="Genomic_DNA"/>
</dbReference>
<keyword evidence="2" id="KW-1185">Reference proteome</keyword>
<sequence length="208" mass="22656">MSILTTLLLILPLFFISAASAAVTTITVTAAPSIPSKEPSYSKRYLFTSAVLNSTNTYRRQHNASSLAWNATLASFAKTYLAGKQKDDCAFEHSGGPYGENIAIGYGNATAAVEAWGDERSEYDFGKAEFTHETGHFTQLVWKDTTTVGCERVLCGVKGWFVACEYWPRGNVVGKFGDEVQKQVSTGARGRQVNMMAAVMAVMVAWLL</sequence>
<name>A0ACC1QID1_9HYPO</name>
<evidence type="ECO:0000313" key="2">
    <source>
        <dbReference type="Proteomes" id="UP001148737"/>
    </source>
</evidence>
<comment type="caution">
    <text evidence="1">The sequence shown here is derived from an EMBL/GenBank/DDBJ whole genome shotgun (WGS) entry which is preliminary data.</text>
</comment>
<reference evidence="1" key="1">
    <citation type="submission" date="2022-07" db="EMBL/GenBank/DDBJ databases">
        <title>Genome Sequence of Lecanicillium saksenae.</title>
        <authorList>
            <person name="Buettner E."/>
        </authorList>
    </citation>
    <scope>NUCLEOTIDE SEQUENCE</scope>
    <source>
        <strain evidence="1">VT-O1</strain>
    </source>
</reference>
<protein>
    <submittedName>
        <fullName evidence="1">Uncharacterized protein</fullName>
    </submittedName>
</protein>